<name>A0A833FFW0_9FIRM</name>
<sequence length="214" mass="24250">MIVPLAVAAVPLRVLPVATVVPEVAMSKTMETMNQVVPDQTTLDKEALQLSAYLLSYPSAEWREALPDVQTAWRAWTDSPLKESLGAVLDYILNEQPREYEDEYVRVFDFSGNTNMYLTSYDATNTEEQASELLVYKEFFQKHGYDIARELPDYVPALLELCSTLEPVEALEILQHGKEALTTLRQRLIDGKQVHAFVLDVVLQIVERWEGTLG</sequence>
<dbReference type="NCBIfam" id="TIGR00684">
    <property type="entry name" value="narJ"/>
    <property type="match status" value="1"/>
</dbReference>
<dbReference type="EMBL" id="WBKH01000002">
    <property type="protein sequence ID" value="KAB1479572.1"/>
    <property type="molecule type" value="Genomic_DNA"/>
</dbReference>
<evidence type="ECO:0000313" key="2">
    <source>
        <dbReference type="EMBL" id="KAB1479572.1"/>
    </source>
</evidence>
<evidence type="ECO:0000313" key="3">
    <source>
        <dbReference type="Proteomes" id="UP000434554"/>
    </source>
</evidence>
<organism evidence="2 3">
    <name type="scientific">Veillonella seminalis</name>
    <dbReference type="NCBI Taxonomy" id="1502943"/>
    <lineage>
        <taxon>Bacteria</taxon>
        <taxon>Bacillati</taxon>
        <taxon>Bacillota</taxon>
        <taxon>Negativicutes</taxon>
        <taxon>Veillonellales</taxon>
        <taxon>Veillonellaceae</taxon>
        <taxon>Veillonella</taxon>
    </lineage>
</organism>
<dbReference type="Pfam" id="PF02613">
    <property type="entry name" value="Nitrate_red_del"/>
    <property type="match status" value="1"/>
</dbReference>
<dbReference type="GO" id="GO:0042128">
    <property type="term" value="P:nitrate assimilation"/>
    <property type="evidence" value="ECO:0007669"/>
    <property type="project" value="UniProtKB-KW"/>
</dbReference>
<gene>
    <name evidence="2" type="primary">narJ</name>
    <name evidence="2" type="ORF">F8R14_02675</name>
</gene>
<accession>A0A833FFW0</accession>
<dbReference type="InterPro" id="IPR020945">
    <property type="entry name" value="DMSO/NO3_reduct_chaperone"/>
</dbReference>
<dbReference type="Gene3D" id="1.10.3480.10">
    <property type="entry name" value="TorD-like"/>
    <property type="match status" value="1"/>
</dbReference>
<evidence type="ECO:0000256" key="1">
    <source>
        <dbReference type="ARBA" id="ARBA00023063"/>
    </source>
</evidence>
<dbReference type="AlphaFoldDB" id="A0A833FFW0"/>
<keyword evidence="1" id="KW-0534">Nitrate assimilation</keyword>
<dbReference type="InterPro" id="IPR003765">
    <property type="entry name" value="NO3_reductase_chaperone_NarJ"/>
</dbReference>
<dbReference type="GO" id="GO:0051131">
    <property type="term" value="P:chaperone-mediated protein complex assembly"/>
    <property type="evidence" value="ECO:0007669"/>
    <property type="project" value="InterPro"/>
</dbReference>
<dbReference type="InterPro" id="IPR036411">
    <property type="entry name" value="TorD-like_sf"/>
</dbReference>
<proteinExistence type="predicted"/>
<dbReference type="PANTHER" id="PTHR43680:SF2">
    <property type="entry name" value="NITRATE REDUCTASE MOLYBDENUM COFACTOR ASSEMBLY CHAPERONE NARJ"/>
    <property type="match status" value="1"/>
</dbReference>
<comment type="caution">
    <text evidence="2">The sequence shown here is derived from an EMBL/GenBank/DDBJ whole genome shotgun (WGS) entry which is preliminary data.</text>
</comment>
<dbReference type="GO" id="GO:0051082">
    <property type="term" value="F:unfolded protein binding"/>
    <property type="evidence" value="ECO:0007669"/>
    <property type="project" value="InterPro"/>
</dbReference>
<dbReference type="SUPFAM" id="SSF89155">
    <property type="entry name" value="TorD-like"/>
    <property type="match status" value="1"/>
</dbReference>
<reference evidence="2 3" key="1">
    <citation type="submission" date="2019-09" db="EMBL/GenBank/DDBJ databases">
        <title>Draft genome sequence of 3 type strains from the CCUG.</title>
        <authorList>
            <person name="Pineiro-Iglesias B."/>
            <person name="Tunovic T."/>
            <person name="Unosson C."/>
            <person name="Inganas E."/>
            <person name="Ohlen M."/>
            <person name="Cardew S."/>
            <person name="Jensie-Markopoulos S."/>
            <person name="Salva-Serra F."/>
            <person name="Jaen-Luchoro D."/>
            <person name="Karlsson R."/>
            <person name="Svensson-Stadler L."/>
            <person name="Chun J."/>
            <person name="Moore E."/>
        </authorList>
    </citation>
    <scope>NUCLEOTIDE SEQUENCE [LARGE SCALE GENOMIC DNA]</scope>
    <source>
        <strain evidence="2 3">CCUG 65427</strain>
    </source>
</reference>
<protein>
    <submittedName>
        <fullName evidence="2">Nitrate reductase molybdenum cofactor assembly chaperone</fullName>
    </submittedName>
</protein>
<dbReference type="GO" id="GO:0016530">
    <property type="term" value="F:metallochaperone activity"/>
    <property type="evidence" value="ECO:0007669"/>
    <property type="project" value="TreeGrafter"/>
</dbReference>
<dbReference type="Proteomes" id="UP000434554">
    <property type="component" value="Unassembled WGS sequence"/>
</dbReference>
<dbReference type="PANTHER" id="PTHR43680">
    <property type="entry name" value="NITRATE REDUCTASE MOLYBDENUM COFACTOR ASSEMBLY CHAPERONE"/>
    <property type="match status" value="1"/>
</dbReference>